<dbReference type="PRINTS" id="PR00081">
    <property type="entry name" value="GDHRDH"/>
</dbReference>
<protein>
    <submittedName>
        <fullName evidence="3">Enoyl-(Acyl carrier protein) reductase</fullName>
    </submittedName>
</protein>
<keyword evidence="4" id="KW-1185">Reference proteome</keyword>
<organism evidence="3 4">
    <name type="scientific">Fervidobacterium gondwanense DSM 13020</name>
    <dbReference type="NCBI Taxonomy" id="1121883"/>
    <lineage>
        <taxon>Bacteria</taxon>
        <taxon>Thermotogati</taxon>
        <taxon>Thermotogota</taxon>
        <taxon>Thermotogae</taxon>
        <taxon>Thermotogales</taxon>
        <taxon>Fervidobacteriaceae</taxon>
        <taxon>Fervidobacterium</taxon>
    </lineage>
</organism>
<dbReference type="PANTHER" id="PTHR43477:SF1">
    <property type="entry name" value="DIHYDROANTICAPSIN 7-DEHYDROGENASE"/>
    <property type="match status" value="1"/>
</dbReference>
<dbReference type="PROSITE" id="PS00061">
    <property type="entry name" value="ADH_SHORT"/>
    <property type="match status" value="1"/>
</dbReference>
<dbReference type="SUPFAM" id="SSF51735">
    <property type="entry name" value="NAD(P)-binding Rossmann-fold domains"/>
    <property type="match status" value="1"/>
</dbReference>
<reference evidence="4" key="1">
    <citation type="submission" date="2016-12" db="EMBL/GenBank/DDBJ databases">
        <authorList>
            <person name="Varghese N."/>
            <person name="Submissions S."/>
        </authorList>
    </citation>
    <scope>NUCLEOTIDE SEQUENCE [LARGE SCALE GENOMIC DNA]</scope>
    <source>
        <strain evidence="4">DSM 13020</strain>
    </source>
</reference>
<dbReference type="CDD" id="cd05233">
    <property type="entry name" value="SDR_c"/>
    <property type="match status" value="1"/>
</dbReference>
<dbReference type="InterPro" id="IPR051122">
    <property type="entry name" value="SDR_DHRS6-like"/>
</dbReference>
<sequence>MMNFKDRVVLITGSGSGIGRRTAMMFAELGAKVAVNDVSIENGEDTVRQILANGGEAFFVPGDVATDAKTIIEKVVEKFGKIDILVNNAGIVPYGNIEEATEQDYIKTFDINVKGPFLLSKYAVEYMKNQKYGVIVNVSSEAGLVGIKRRCVYSMSKAALLGLTRSMAVDYAEYGIRVNAICPGTTYSKGLSDRINAAPNPQELLNNMISRIPVKRLGKEEEIAFGILFLASDEASFMTGAFLNMDGGSTAI</sequence>
<dbReference type="InterPro" id="IPR036291">
    <property type="entry name" value="NAD(P)-bd_dom_sf"/>
</dbReference>
<proteinExistence type="inferred from homology"/>
<dbReference type="Gene3D" id="3.40.50.720">
    <property type="entry name" value="NAD(P)-binding Rossmann-like Domain"/>
    <property type="match status" value="1"/>
</dbReference>
<dbReference type="PANTHER" id="PTHR43477">
    <property type="entry name" value="DIHYDROANTICAPSIN 7-DEHYDROGENASE"/>
    <property type="match status" value="1"/>
</dbReference>
<dbReference type="GO" id="GO:0016491">
    <property type="term" value="F:oxidoreductase activity"/>
    <property type="evidence" value="ECO:0007669"/>
    <property type="project" value="UniProtKB-KW"/>
</dbReference>
<name>A0A1M7RSA7_FERGO</name>
<dbReference type="EMBL" id="FRDJ01000001">
    <property type="protein sequence ID" value="SHN49006.1"/>
    <property type="molecule type" value="Genomic_DNA"/>
</dbReference>
<dbReference type="InterPro" id="IPR002347">
    <property type="entry name" value="SDR_fam"/>
</dbReference>
<evidence type="ECO:0000256" key="2">
    <source>
        <dbReference type="ARBA" id="ARBA00023002"/>
    </source>
</evidence>
<dbReference type="AlphaFoldDB" id="A0A1M7RSA7"/>
<evidence type="ECO:0000313" key="3">
    <source>
        <dbReference type="EMBL" id="SHN49006.1"/>
    </source>
</evidence>
<keyword evidence="2" id="KW-0560">Oxidoreductase</keyword>
<evidence type="ECO:0000256" key="1">
    <source>
        <dbReference type="ARBA" id="ARBA00006484"/>
    </source>
</evidence>
<evidence type="ECO:0000313" key="4">
    <source>
        <dbReference type="Proteomes" id="UP000184207"/>
    </source>
</evidence>
<dbReference type="Pfam" id="PF13561">
    <property type="entry name" value="adh_short_C2"/>
    <property type="match status" value="1"/>
</dbReference>
<gene>
    <name evidence="3" type="ORF">SAMN02745226_00084</name>
</gene>
<dbReference type="FunFam" id="3.40.50.720:FF:000084">
    <property type="entry name" value="Short-chain dehydrogenase reductase"/>
    <property type="match status" value="1"/>
</dbReference>
<comment type="similarity">
    <text evidence="1">Belongs to the short-chain dehydrogenases/reductases (SDR) family.</text>
</comment>
<dbReference type="Proteomes" id="UP000184207">
    <property type="component" value="Unassembled WGS sequence"/>
</dbReference>
<dbReference type="STRING" id="1121883.SAMN02745226_00084"/>
<dbReference type="NCBIfam" id="NF005559">
    <property type="entry name" value="PRK07231.1"/>
    <property type="match status" value="1"/>
</dbReference>
<accession>A0A1M7RSA7</accession>
<dbReference type="PRINTS" id="PR00080">
    <property type="entry name" value="SDRFAMILY"/>
</dbReference>
<dbReference type="InterPro" id="IPR020904">
    <property type="entry name" value="Sc_DH/Rdtase_CS"/>
</dbReference>